<evidence type="ECO:0000256" key="4">
    <source>
        <dbReference type="ARBA" id="ARBA00023136"/>
    </source>
</evidence>
<feature type="transmembrane region" description="Helical" evidence="6">
    <location>
        <begin position="150"/>
        <end position="169"/>
    </location>
</feature>
<comment type="subcellular location">
    <subcellularLocation>
        <location evidence="1">Membrane</location>
    </subcellularLocation>
</comment>
<dbReference type="Proteomes" id="UP001312865">
    <property type="component" value="Unassembled WGS sequence"/>
</dbReference>
<evidence type="ECO:0000256" key="5">
    <source>
        <dbReference type="NCBIfam" id="TIGR02228"/>
    </source>
</evidence>
<organism evidence="7 8">
    <name type="scientific">Bacillus spongiae</name>
    <dbReference type="NCBI Taxonomy" id="2683610"/>
    <lineage>
        <taxon>Bacteria</taxon>
        <taxon>Bacillati</taxon>
        <taxon>Bacillota</taxon>
        <taxon>Bacilli</taxon>
        <taxon>Bacillales</taxon>
        <taxon>Bacillaceae</taxon>
        <taxon>Bacillus</taxon>
    </lineage>
</organism>
<keyword evidence="4 6" id="KW-0472">Membrane</keyword>
<dbReference type="EMBL" id="JBBAXC010000009">
    <property type="protein sequence ID" value="MEI5907759.1"/>
    <property type="molecule type" value="Genomic_DNA"/>
</dbReference>
<dbReference type="NCBIfam" id="NF046067">
    <property type="entry name" value="SigPepSipWBacil"/>
    <property type="match status" value="1"/>
</dbReference>
<comment type="caution">
    <text evidence="7">The sequence shown here is derived from an EMBL/GenBank/DDBJ whole genome shotgun (WGS) entry which is preliminary data.</text>
</comment>
<dbReference type="InterPro" id="IPR001733">
    <property type="entry name" value="Peptidase_S26B"/>
</dbReference>
<dbReference type="GO" id="GO:0009003">
    <property type="term" value="F:signal peptidase activity"/>
    <property type="evidence" value="ECO:0007669"/>
    <property type="project" value="UniProtKB-EC"/>
</dbReference>
<evidence type="ECO:0000313" key="8">
    <source>
        <dbReference type="Proteomes" id="UP001312865"/>
    </source>
</evidence>
<dbReference type="SUPFAM" id="SSF51306">
    <property type="entry name" value="LexA/Signal peptidase"/>
    <property type="match status" value="1"/>
</dbReference>
<dbReference type="InterPro" id="IPR036286">
    <property type="entry name" value="LexA/Signal_pep-like_sf"/>
</dbReference>
<keyword evidence="3 6" id="KW-1133">Transmembrane helix</keyword>
<reference evidence="7 8" key="1">
    <citation type="journal article" date="2018" name="J. Microbiol.">
        <title>Bacillus spongiae sp. nov., isolated from sponge of Jeju Island.</title>
        <authorList>
            <person name="Lee G.E."/>
            <person name="Im W.T."/>
            <person name="Park J.S."/>
        </authorList>
    </citation>
    <scope>NUCLEOTIDE SEQUENCE [LARGE SCALE GENOMIC DNA]</scope>
    <source>
        <strain evidence="7 8">135PIL107-10</strain>
    </source>
</reference>
<name>A0ABU8HF47_9BACI</name>
<accession>A0ABU8HF47</accession>
<evidence type="ECO:0000256" key="6">
    <source>
        <dbReference type="SAM" id="Phobius"/>
    </source>
</evidence>
<protein>
    <recommendedName>
        <fullName evidence="5">Signal peptidase I</fullName>
        <ecNumber evidence="5">3.4.21.89</ecNumber>
    </recommendedName>
</protein>
<dbReference type="CDD" id="cd06530">
    <property type="entry name" value="S26_SPase_I"/>
    <property type="match status" value="1"/>
</dbReference>
<proteinExistence type="predicted"/>
<dbReference type="PRINTS" id="PR00728">
    <property type="entry name" value="SIGNALPTASE"/>
</dbReference>
<dbReference type="PANTHER" id="PTHR10806:SF6">
    <property type="entry name" value="SIGNAL PEPTIDASE COMPLEX CATALYTIC SUBUNIT SEC11"/>
    <property type="match status" value="1"/>
</dbReference>
<evidence type="ECO:0000256" key="1">
    <source>
        <dbReference type="ARBA" id="ARBA00004370"/>
    </source>
</evidence>
<evidence type="ECO:0000313" key="7">
    <source>
        <dbReference type="EMBL" id="MEI5907759.1"/>
    </source>
</evidence>
<keyword evidence="2 6" id="KW-0812">Transmembrane</keyword>
<dbReference type="EC" id="3.4.21.89" evidence="5"/>
<evidence type="ECO:0000256" key="3">
    <source>
        <dbReference type="ARBA" id="ARBA00022989"/>
    </source>
</evidence>
<dbReference type="InterPro" id="IPR019533">
    <property type="entry name" value="Peptidase_S26"/>
</dbReference>
<dbReference type="NCBIfam" id="TIGR02228">
    <property type="entry name" value="sigpep_I_arch"/>
    <property type="match status" value="1"/>
</dbReference>
<sequence>MKKAIKVLGKMGSGALILLLVVLAVLVLSSRASGGEPTIFGHQVKVVLSGSMEPTFLTGSIIVNEVVNKEATYKKDDIITFQAEDKLITHRIIDVKKVGDQMMYETKGDHNNAPDSGYVVSANIVGKYTGMTIPNAGYIIQFATSKAGSALLLFIPGLLLVLSAVRTMVTALRDLEAKNA</sequence>
<dbReference type="PANTHER" id="PTHR10806">
    <property type="entry name" value="SIGNAL PEPTIDASE COMPLEX CATALYTIC SUBUNIT SEC11"/>
    <property type="match status" value="1"/>
</dbReference>
<dbReference type="RefSeq" id="WP_336587203.1">
    <property type="nucleotide sequence ID" value="NZ_JBBAXC010000009.1"/>
</dbReference>
<keyword evidence="7" id="KW-0378">Hydrolase</keyword>
<keyword evidence="8" id="KW-1185">Reference proteome</keyword>
<gene>
    <name evidence="7" type="ORF">WAK64_11915</name>
</gene>
<evidence type="ECO:0000256" key="2">
    <source>
        <dbReference type="ARBA" id="ARBA00022692"/>
    </source>
</evidence>